<dbReference type="AlphaFoldDB" id="C6WJM0"/>
<gene>
    <name evidence="1" type="ordered locus">Amir_2305</name>
</gene>
<organism evidence="1 2">
    <name type="scientific">Actinosynnema mirum (strain ATCC 29888 / DSM 43827 / JCM 3225 / NBRC 14064 / NCIMB 13271 / NRRL B-12336 / IMRU 3971 / 101)</name>
    <dbReference type="NCBI Taxonomy" id="446462"/>
    <lineage>
        <taxon>Bacteria</taxon>
        <taxon>Bacillati</taxon>
        <taxon>Actinomycetota</taxon>
        <taxon>Actinomycetes</taxon>
        <taxon>Pseudonocardiales</taxon>
        <taxon>Pseudonocardiaceae</taxon>
        <taxon>Actinosynnema</taxon>
    </lineage>
</organism>
<dbReference type="EMBL" id="CP001630">
    <property type="protein sequence ID" value="ACU36245.1"/>
    <property type="molecule type" value="Genomic_DNA"/>
</dbReference>
<name>C6WJM0_ACTMD</name>
<keyword evidence="2" id="KW-1185">Reference proteome</keyword>
<sequence length="63" mass="6817">MRIMRLLLWMTMTCWSAVDGGVVLPALTGFLLVVCAADNALAVRDRGSVRRRLTTAARAPSAN</sequence>
<accession>C6WJM0</accession>
<dbReference type="HOGENOM" id="CLU_2875600_0_0_11"/>
<protein>
    <submittedName>
        <fullName evidence="1">Uncharacterized protein</fullName>
    </submittedName>
</protein>
<dbReference type="KEGG" id="ami:Amir_2305"/>
<reference evidence="1 2" key="1">
    <citation type="journal article" date="2009" name="Stand. Genomic Sci.">
        <title>Complete genome sequence of Actinosynnema mirum type strain (101).</title>
        <authorList>
            <person name="Land M."/>
            <person name="Lapidus A."/>
            <person name="Mayilraj S."/>
            <person name="Chen F."/>
            <person name="Copeland A."/>
            <person name="Del Rio T.G."/>
            <person name="Nolan M."/>
            <person name="Lucas S."/>
            <person name="Tice H."/>
            <person name="Cheng J.F."/>
            <person name="Chertkov O."/>
            <person name="Bruce D."/>
            <person name="Goodwin L."/>
            <person name="Pitluck S."/>
            <person name="Rohde M."/>
            <person name="Goker M."/>
            <person name="Pati A."/>
            <person name="Ivanova N."/>
            <person name="Mavromatis K."/>
            <person name="Chen A."/>
            <person name="Palaniappan K."/>
            <person name="Hauser L."/>
            <person name="Chang Y.J."/>
            <person name="Jeffries C.C."/>
            <person name="Brettin T."/>
            <person name="Detter J.C."/>
            <person name="Han C."/>
            <person name="Chain P."/>
            <person name="Tindall B.J."/>
            <person name="Bristow J."/>
            <person name="Eisen J.A."/>
            <person name="Markowitz V."/>
            <person name="Hugenholtz P."/>
            <person name="Kyrpides N.C."/>
            <person name="Klenk H.P."/>
        </authorList>
    </citation>
    <scope>NUCLEOTIDE SEQUENCE [LARGE SCALE GENOMIC DNA]</scope>
    <source>
        <strain evidence="2">ATCC 29888 / DSM 43827 / JCM 3225 / NBRC 14064 / NCIMB 13271 / NRRL B-12336 / IMRU 3971 / 101</strain>
    </source>
</reference>
<proteinExistence type="predicted"/>
<evidence type="ECO:0000313" key="1">
    <source>
        <dbReference type="EMBL" id="ACU36245.1"/>
    </source>
</evidence>
<dbReference type="Proteomes" id="UP000002213">
    <property type="component" value="Chromosome"/>
</dbReference>
<evidence type="ECO:0000313" key="2">
    <source>
        <dbReference type="Proteomes" id="UP000002213"/>
    </source>
</evidence>